<protein>
    <submittedName>
        <fullName evidence="1">Uncharacterized protein</fullName>
    </submittedName>
</protein>
<comment type="caution">
    <text evidence="1">The sequence shown here is derived from an EMBL/GenBank/DDBJ whole genome shotgun (WGS) entry which is preliminary data.</text>
</comment>
<organism evidence="1 2">
    <name type="scientific">Halteria grandinella</name>
    <dbReference type="NCBI Taxonomy" id="5974"/>
    <lineage>
        <taxon>Eukaryota</taxon>
        <taxon>Sar</taxon>
        <taxon>Alveolata</taxon>
        <taxon>Ciliophora</taxon>
        <taxon>Intramacronucleata</taxon>
        <taxon>Spirotrichea</taxon>
        <taxon>Stichotrichia</taxon>
        <taxon>Sporadotrichida</taxon>
        <taxon>Halteriidae</taxon>
        <taxon>Halteria</taxon>
    </lineage>
</organism>
<reference evidence="1" key="1">
    <citation type="submission" date="2019-06" db="EMBL/GenBank/DDBJ databases">
        <authorList>
            <person name="Zheng W."/>
        </authorList>
    </citation>
    <scope>NUCLEOTIDE SEQUENCE</scope>
    <source>
        <strain evidence="1">QDHG01</strain>
    </source>
</reference>
<evidence type="ECO:0000313" key="2">
    <source>
        <dbReference type="Proteomes" id="UP000785679"/>
    </source>
</evidence>
<dbReference type="Proteomes" id="UP000785679">
    <property type="component" value="Unassembled WGS sequence"/>
</dbReference>
<evidence type="ECO:0000313" key="1">
    <source>
        <dbReference type="EMBL" id="TNV82606.1"/>
    </source>
</evidence>
<dbReference type="EMBL" id="RRYP01004760">
    <property type="protein sequence ID" value="TNV82606.1"/>
    <property type="molecule type" value="Genomic_DNA"/>
</dbReference>
<accession>A0A8J8NVK7</accession>
<keyword evidence="2" id="KW-1185">Reference proteome</keyword>
<proteinExistence type="predicted"/>
<sequence>MNANLTLRLQIASQQNIIVRLSLDLTLALLDLKADLKIREHDVIILSEIRQLSQELLENHKQSDMHRLNHCLITINQSIRQDRDGSTNKSNILSISLPSPRIYTLNEGRIIRDIGNLCYL</sequence>
<name>A0A8J8NVK7_HALGN</name>
<dbReference type="AlphaFoldDB" id="A0A8J8NVK7"/>
<gene>
    <name evidence="1" type="ORF">FGO68_gene9486</name>
</gene>